<dbReference type="Proteomes" id="UP001259420">
    <property type="component" value="Unassembled WGS sequence"/>
</dbReference>
<gene>
    <name evidence="1" type="ORF">J2X87_004979</name>
</gene>
<proteinExistence type="predicted"/>
<protein>
    <submittedName>
        <fullName evidence="1">Uncharacterized protein</fullName>
    </submittedName>
</protein>
<name>A0ACC6JU55_9PSED</name>
<comment type="caution">
    <text evidence="1">The sequence shown here is derived from an EMBL/GenBank/DDBJ whole genome shotgun (WGS) entry which is preliminary data.</text>
</comment>
<reference evidence="1" key="1">
    <citation type="submission" date="2023-07" db="EMBL/GenBank/DDBJ databases">
        <title>Sorghum-associated microbial communities from plants grown in Nebraska, USA.</title>
        <authorList>
            <person name="Schachtman D."/>
        </authorList>
    </citation>
    <scope>NUCLEOTIDE SEQUENCE</scope>
    <source>
        <strain evidence="1">BE46</strain>
    </source>
</reference>
<dbReference type="EMBL" id="JAVDSD010000015">
    <property type="protein sequence ID" value="MDR6609875.1"/>
    <property type="molecule type" value="Genomic_DNA"/>
</dbReference>
<sequence length="1747" mass="197718">MSTSESLQPDNNGVHYARVLGAIPEAIKNASVSRLNSLQGLNPVVPDWYNRARPVDRQRLKQLIEERWHWQGVLDKTLGNLQQDIKVFAEPWVESLLRSNFNTGAKANELTVQLEVPSKIALVIDTGATRIRQSTLLEAALHNFEASETVEGAWRNGSGIYRKEPRRGLVHIPEISLPKFASLCRSLNIGEHYQQHLKSILFPPSEQAQRALQQDSIASDKAAFHVAALIARLKGDISDQAYNSLGGIREDRGDIKLYDQPLHCHRLTLMGFKLTGIVLFSAVGEPSTIKQTIEALTPATLKFWIDLSHHVPYLPGQKHEQYKLLQAFFANGPQGVIEEGLRRDDIYQQSRLSGPLIAYVPEDPEHPLKEYPSLTAFMTELIGQLRGTDYQAFFSRFLAQQDKGLFLARVKERLTTFTLQQREPLDMGPWWRETAIENPNAEPITNLITDNLWQVLFIERRHKIMADARLIAVPTDDEDATARFKRLTSYLPIGWNIFNFTAMLIPGLGEVMLAIMVAQMLAELGEGVEDWSKGDREQASRYINGVLINFAQLALMGAGHVLPTATPVPVSVSPFVEGLKPVEFNGQERLWNPDLRPYERPITLPEDAPVSELGFFRHQDQELLRLDDTYYGVMQDPDTGQYRLQHPTRPDAYRPPLEHNGSGSWKTELDQPLEWDKRRLLRRLGASVDNVSEDTLEQVSVVSGVHEDILRRLHVEHEIPPASWRDTLKRFTAYADAEACAERILGDRIEEEWADLVPRFMTESRGWPEGKAIEVFDDPNLSGQSIKEGFAGAPPTHTLQMTRQALVAGKLPERVVEFLDEHELREVLDEWLGGDREARVQAIRELLGAMAGKSRKRLFDSLYSRRENSADPLVRQLKSVYPDLSTSMAEELLRHAEPADLQHLSEKQRASLNLAQRVWQGQQQERLARAYEGLYLENLYSNDTTRLVLHSLEALSGWPKDLRLEIREFGSQGRLSDSIGPADAPIRKVLIIGDDGQFQTRDELDQHLHGEDTLYAAVLHALPDAQRTALGFDIHEAERLENLIKAHPLARDRFAPMLLDNPVLKPSYDPAVMRLRGGMQGYAQQVPHGLGLRRRARSLYPGFTQAQVEALLTGFTHDGGSVHAGLGALEAEFNQLNRALQRWLNSPTDAFRLSARGTAQWQSRNQLYKAIKQCWRRTGPAGTEAPGVMLPQALLLNDVPMMGRHLATLPKLEANFDHVTVLSLANGELDSGHESFLAPFRRVRQINLQGNRLTTFPSVLSEMRHLTDLYLPDNRIELDVLAVDRLKKMTRLRSLDLSGNPLKLAPDVSRMPGLQTLQLSETGLDGWPVGLFAQPRPHNIYLDLRNNPITRIPDVAPGSFRAELLARTVISREPRWLSPQSLDTLRLYIESVGMDPERPYPPRGTLDSAEWIQGLTESQWLARQDIWFKVEDEFDSLAFFNEIRKLTQSADFTAGGDYRTDLTAKVWRMLEAMAEDSELRVRLFNEAAAPTQCVDGGTQLFNAMGVQVLIHEAYALGRVDLIEAQLLELAVGKSRLDELGAIARQRVAARLSEGERFRRVDELGNVTGTIDEVEVHLAYMTDLAERLDLPWQARGMQFRKIAGVSRQMIDAAFERIVALEEGDLRVDRLLDQPVWMTWLESAHTEELHGLKREMDATIELQDALQRRLEEAALAPQARADLEAEIEALCRELGKSEDDYANGRLMSDDEYVQALSDIDQRFKQRVQALTRQAMERVRLPRLERPFRQ</sequence>
<organism evidence="1 2">
    <name type="scientific">Pseudomonas synxantha</name>
    <dbReference type="NCBI Taxonomy" id="47883"/>
    <lineage>
        <taxon>Bacteria</taxon>
        <taxon>Pseudomonadati</taxon>
        <taxon>Pseudomonadota</taxon>
        <taxon>Gammaproteobacteria</taxon>
        <taxon>Pseudomonadales</taxon>
        <taxon>Pseudomonadaceae</taxon>
        <taxon>Pseudomonas</taxon>
    </lineage>
</organism>
<keyword evidence="2" id="KW-1185">Reference proteome</keyword>
<evidence type="ECO:0000313" key="1">
    <source>
        <dbReference type="EMBL" id="MDR6609875.1"/>
    </source>
</evidence>
<evidence type="ECO:0000313" key="2">
    <source>
        <dbReference type="Proteomes" id="UP001259420"/>
    </source>
</evidence>
<accession>A0ACC6JU55</accession>